<proteinExistence type="predicted"/>
<dbReference type="GO" id="GO:0000287">
    <property type="term" value="F:magnesium ion binding"/>
    <property type="evidence" value="ECO:0007669"/>
    <property type="project" value="TreeGrafter"/>
</dbReference>
<evidence type="ECO:0000256" key="3">
    <source>
        <dbReference type="ARBA" id="ARBA00022605"/>
    </source>
</evidence>
<evidence type="ECO:0000256" key="8">
    <source>
        <dbReference type="ARBA" id="ARBA00048138"/>
    </source>
</evidence>
<evidence type="ECO:0000256" key="12">
    <source>
        <dbReference type="PIRSR" id="PIRSR611863-3"/>
    </source>
</evidence>
<accession>S7TDE5</accession>
<dbReference type="InterPro" id="IPR050582">
    <property type="entry name" value="HAD-like_SerB"/>
</dbReference>
<evidence type="ECO:0000256" key="2">
    <source>
        <dbReference type="ARBA" id="ARBA00012640"/>
    </source>
</evidence>
<dbReference type="InterPro" id="IPR023214">
    <property type="entry name" value="HAD_sf"/>
</dbReference>
<dbReference type="RefSeq" id="WP_020878333.1">
    <property type="nucleotide sequence ID" value="NZ_ATHJ01000111.1"/>
</dbReference>
<dbReference type="STRING" id="897.B2D07_19570"/>
<feature type="binding site" evidence="12">
    <location>
        <position position="7"/>
    </location>
    <ligand>
        <name>Mg(2+)</name>
        <dbReference type="ChEBI" id="CHEBI:18420"/>
    </ligand>
</feature>
<dbReference type="eggNOG" id="COG0560">
    <property type="taxonomic scope" value="Bacteria"/>
</dbReference>
<dbReference type="SUPFAM" id="SSF56784">
    <property type="entry name" value="HAD-like"/>
    <property type="match status" value="1"/>
</dbReference>
<feature type="binding site" evidence="11">
    <location>
        <position position="15"/>
    </location>
    <ligand>
        <name>substrate</name>
    </ligand>
</feature>
<feature type="binding site" evidence="11">
    <location>
        <begin position="90"/>
        <end position="91"/>
    </location>
    <ligand>
        <name>substrate</name>
    </ligand>
</feature>
<evidence type="ECO:0000313" key="13">
    <source>
        <dbReference type="EMBL" id="EPR34671.1"/>
    </source>
</evidence>
<evidence type="ECO:0000256" key="4">
    <source>
        <dbReference type="ARBA" id="ARBA00022723"/>
    </source>
</evidence>
<dbReference type="Gene3D" id="3.90.1470.10">
    <property type="entry name" value="thrh gene product, domain 2"/>
    <property type="match status" value="1"/>
</dbReference>
<dbReference type="AlphaFoldDB" id="S7TDE5"/>
<dbReference type="Proteomes" id="UP000014977">
    <property type="component" value="Unassembled WGS sequence"/>
</dbReference>
<evidence type="ECO:0000256" key="9">
    <source>
        <dbReference type="ARBA" id="ARBA00048523"/>
    </source>
</evidence>
<feature type="binding site" evidence="11">
    <location>
        <position position="133"/>
    </location>
    <ligand>
        <name>substrate</name>
    </ligand>
</feature>
<dbReference type="PANTHER" id="PTHR43344:SF2">
    <property type="entry name" value="PHOSPHOSERINE PHOSPHATASE"/>
    <property type="match status" value="1"/>
</dbReference>
<gene>
    <name evidence="13" type="ORF">dsmv_3243</name>
</gene>
<feature type="binding site" evidence="12">
    <location>
        <position position="9"/>
    </location>
    <ligand>
        <name>Mg(2+)</name>
        <dbReference type="ChEBI" id="CHEBI:18420"/>
    </ligand>
</feature>
<keyword evidence="14" id="KW-1185">Reference proteome</keyword>
<organism evidence="13 14">
    <name type="scientific">Desulfococcus multivorans DSM 2059</name>
    <dbReference type="NCBI Taxonomy" id="1121405"/>
    <lineage>
        <taxon>Bacteria</taxon>
        <taxon>Pseudomonadati</taxon>
        <taxon>Thermodesulfobacteriota</taxon>
        <taxon>Desulfobacteria</taxon>
        <taxon>Desulfobacterales</taxon>
        <taxon>Desulfococcaceae</taxon>
        <taxon>Desulfococcus</taxon>
    </lineage>
</organism>
<name>S7TDE5_DESML</name>
<dbReference type="Pfam" id="PF00702">
    <property type="entry name" value="Hydrolase"/>
    <property type="match status" value="1"/>
</dbReference>
<comment type="catalytic activity">
    <reaction evidence="9">
        <text>O-phospho-D-serine + H2O = D-serine + phosphate</text>
        <dbReference type="Rhea" id="RHEA:24873"/>
        <dbReference type="ChEBI" id="CHEBI:15377"/>
        <dbReference type="ChEBI" id="CHEBI:35247"/>
        <dbReference type="ChEBI" id="CHEBI:43474"/>
        <dbReference type="ChEBI" id="CHEBI:58680"/>
        <dbReference type="EC" id="3.1.3.3"/>
    </reaction>
</comment>
<keyword evidence="6" id="KW-0460">Magnesium</keyword>
<dbReference type="GO" id="GO:0006564">
    <property type="term" value="P:L-serine biosynthetic process"/>
    <property type="evidence" value="ECO:0007669"/>
    <property type="project" value="UniProtKB-KW"/>
</dbReference>
<evidence type="ECO:0000256" key="6">
    <source>
        <dbReference type="ARBA" id="ARBA00022842"/>
    </source>
</evidence>
<evidence type="ECO:0000256" key="1">
    <source>
        <dbReference type="ARBA" id="ARBA00005135"/>
    </source>
</evidence>
<evidence type="ECO:0000256" key="11">
    <source>
        <dbReference type="PIRSR" id="PIRSR611863-2"/>
    </source>
</evidence>
<dbReference type="NCBIfam" id="TIGR02137">
    <property type="entry name" value="HSK-PSP"/>
    <property type="match status" value="1"/>
</dbReference>
<comment type="cofactor">
    <cofactor evidence="12">
        <name>Mg(2+)</name>
        <dbReference type="ChEBI" id="CHEBI:18420"/>
    </cofactor>
    <text evidence="12">Binds 1 Mg(2+) ion per subunit.</text>
</comment>
<keyword evidence="3" id="KW-0028">Amino-acid biosynthesis</keyword>
<feature type="binding site" evidence="11">
    <location>
        <position position="46"/>
    </location>
    <ligand>
        <name>substrate</name>
    </ligand>
</feature>
<dbReference type="EC" id="3.1.3.3" evidence="2"/>
<dbReference type="PATRIC" id="fig|1121405.3.peg.3723"/>
<dbReference type="InterPro" id="IPR036412">
    <property type="entry name" value="HAD-like_sf"/>
</dbReference>
<feature type="binding site" evidence="11">
    <location>
        <position position="155"/>
    </location>
    <ligand>
        <name>substrate</name>
    </ligand>
</feature>
<reference evidence="13 14" key="1">
    <citation type="journal article" date="2013" name="Genome Announc.">
        <title>Draft genome sequences for three mercury-methylating, sulfate-reducing bacteria.</title>
        <authorList>
            <person name="Brown S.D."/>
            <person name="Hurt R.A.Jr."/>
            <person name="Gilmour C.C."/>
            <person name="Elias D.A."/>
        </authorList>
    </citation>
    <scope>NUCLEOTIDE SEQUENCE [LARGE SCALE GENOMIC DNA]</scope>
    <source>
        <strain evidence="13 14">DSM 2059</strain>
    </source>
</reference>
<sequence>MYIVCSDLEGVFVPEIWINVAEKTGIEELRLTTRDISDYNILMRKRLSILDRHGLKLKDITDVIAAMRPLDGALDFLDWLRAKVSVIVVSDTFTQFAGPLIAQLGWPTLFCNTLVVSPVGRITDYRLRQPDGKRRSVEALKSLNYKVIAMGDSYNDITMLKTADHGILFRPPSNIVDEFPEFPVTTGYEELKPIYEKILASEG</sequence>
<comment type="catalytic activity">
    <reaction evidence="8">
        <text>O-phospho-L-serine + H2O = L-serine + phosphate</text>
        <dbReference type="Rhea" id="RHEA:21208"/>
        <dbReference type="ChEBI" id="CHEBI:15377"/>
        <dbReference type="ChEBI" id="CHEBI:33384"/>
        <dbReference type="ChEBI" id="CHEBI:43474"/>
        <dbReference type="ChEBI" id="CHEBI:57524"/>
        <dbReference type="EC" id="3.1.3.3"/>
    </reaction>
</comment>
<keyword evidence="13" id="KW-0808">Transferase</keyword>
<keyword evidence="5" id="KW-0378">Hydrolase</keyword>
<dbReference type="InterPro" id="IPR011863">
    <property type="entry name" value="HSK-PSP"/>
</dbReference>
<comment type="pathway">
    <text evidence="1">Amino-acid biosynthesis; L-serine biosynthesis; L-serine from 3-phospho-D-glycerate: step 3/3.</text>
</comment>
<dbReference type="GO" id="GO:0005737">
    <property type="term" value="C:cytoplasm"/>
    <property type="evidence" value="ECO:0007669"/>
    <property type="project" value="TreeGrafter"/>
</dbReference>
<protein>
    <recommendedName>
        <fullName evidence="2">phosphoserine phosphatase</fullName>
        <ecNumber evidence="2">3.1.3.3</ecNumber>
    </recommendedName>
</protein>
<evidence type="ECO:0000313" key="14">
    <source>
        <dbReference type="Proteomes" id="UP000014977"/>
    </source>
</evidence>
<dbReference type="NCBIfam" id="NF010109">
    <property type="entry name" value="PRK13582.1"/>
    <property type="match status" value="1"/>
</dbReference>
<evidence type="ECO:0000256" key="5">
    <source>
        <dbReference type="ARBA" id="ARBA00022801"/>
    </source>
</evidence>
<feature type="binding site" evidence="12">
    <location>
        <position position="152"/>
    </location>
    <ligand>
        <name>Mg(2+)</name>
        <dbReference type="ChEBI" id="CHEBI:18420"/>
    </ligand>
</feature>
<dbReference type="GO" id="GO:0036424">
    <property type="term" value="F:L-phosphoserine phosphatase activity"/>
    <property type="evidence" value="ECO:0007669"/>
    <property type="project" value="TreeGrafter"/>
</dbReference>
<dbReference type="EMBL" id="ATHJ01000111">
    <property type="protein sequence ID" value="EPR34671.1"/>
    <property type="molecule type" value="Genomic_DNA"/>
</dbReference>
<dbReference type="Gene3D" id="3.40.50.1000">
    <property type="entry name" value="HAD superfamily/HAD-like"/>
    <property type="match status" value="1"/>
</dbReference>
<comment type="caution">
    <text evidence="13">The sequence shown here is derived from an EMBL/GenBank/DDBJ whole genome shotgun (WGS) entry which is preliminary data.</text>
</comment>
<evidence type="ECO:0000256" key="7">
    <source>
        <dbReference type="ARBA" id="ARBA00023299"/>
    </source>
</evidence>
<dbReference type="OrthoDB" id="9801134at2"/>
<feature type="active site" description="Proton donor" evidence="10">
    <location>
        <position position="9"/>
    </location>
</feature>
<keyword evidence="4" id="KW-0479">Metal-binding</keyword>
<feature type="active site" description="Nucleophile" evidence="10">
    <location>
        <position position="7"/>
    </location>
</feature>
<dbReference type="GO" id="GO:0016740">
    <property type="term" value="F:transferase activity"/>
    <property type="evidence" value="ECO:0007669"/>
    <property type="project" value="UniProtKB-KW"/>
</dbReference>
<keyword evidence="7" id="KW-0718">Serine biosynthesis</keyword>
<evidence type="ECO:0000256" key="10">
    <source>
        <dbReference type="PIRSR" id="PIRSR611863-1"/>
    </source>
</evidence>
<dbReference type="PANTHER" id="PTHR43344">
    <property type="entry name" value="PHOSPHOSERINE PHOSPHATASE"/>
    <property type="match status" value="1"/>
</dbReference>